<proteinExistence type="predicted"/>
<evidence type="ECO:0000313" key="3">
    <source>
        <dbReference type="Proteomes" id="UP001070238"/>
    </source>
</evidence>
<feature type="domain" description="IrrE N-terminal-like" evidence="1">
    <location>
        <begin position="113"/>
        <end position="217"/>
    </location>
</feature>
<sequence>MLELAQEIDRRAKSPIRAMAEKLKRSDLDALVELLAEVDPDFAEENAPAGSPAETLIALAHEHDHRATVTALRPRGGEDVTACHTMPWLTVRPTMTRGLLLTITFPDLQVLASDLGIHVVEHRGGAKGWYSDSARAISLRAGLPPQQQLSTLAHEMGHARYRDTPSDGYYSARQERCADQYAAKLLVTPAEYALAETMYGPNVRAIAAELGVTPHVVETWHELHKCGKVAA</sequence>
<dbReference type="AlphaFoldDB" id="A0A9Q4CCC4"/>
<accession>A0A9Q4CCC4</accession>
<dbReference type="EMBL" id="JAPMKX010000001">
    <property type="protein sequence ID" value="MCX7537072.1"/>
    <property type="molecule type" value="Genomic_DNA"/>
</dbReference>
<reference evidence="2" key="1">
    <citation type="submission" date="2022-11" db="EMBL/GenBank/DDBJ databases">
        <title>Corynebacterium sp. isolated from Penguins.</title>
        <authorList>
            <person name="Sedlar K."/>
            <person name="Svec P."/>
        </authorList>
    </citation>
    <scope>NUCLEOTIDE SEQUENCE</scope>
    <source>
        <strain evidence="2">P5875</strain>
    </source>
</reference>
<dbReference type="Pfam" id="PF06114">
    <property type="entry name" value="Peptidase_M78"/>
    <property type="match status" value="1"/>
</dbReference>
<dbReference type="Gene3D" id="1.10.10.2910">
    <property type="match status" value="1"/>
</dbReference>
<comment type="caution">
    <text evidence="2">The sequence shown here is derived from an EMBL/GenBank/DDBJ whole genome shotgun (WGS) entry which is preliminary data.</text>
</comment>
<organism evidence="2 3">
    <name type="scientific">Corynebacterium antarcticum</name>
    <dbReference type="NCBI Taxonomy" id="2800405"/>
    <lineage>
        <taxon>Bacteria</taxon>
        <taxon>Bacillati</taxon>
        <taxon>Actinomycetota</taxon>
        <taxon>Actinomycetes</taxon>
        <taxon>Mycobacteriales</taxon>
        <taxon>Corynebacteriaceae</taxon>
        <taxon>Corynebacterium</taxon>
    </lineage>
</organism>
<name>A0A9Q4CCC4_9CORY</name>
<gene>
    <name evidence="2" type="ORF">OS123_00725</name>
</gene>
<evidence type="ECO:0000313" key="2">
    <source>
        <dbReference type="EMBL" id="MCX7537072.1"/>
    </source>
</evidence>
<dbReference type="Proteomes" id="UP001070238">
    <property type="component" value="Unassembled WGS sequence"/>
</dbReference>
<dbReference type="RefSeq" id="WP_267168911.1">
    <property type="nucleotide sequence ID" value="NZ_JAPMKX010000001.1"/>
</dbReference>
<dbReference type="InterPro" id="IPR010359">
    <property type="entry name" value="IrrE_HExxH"/>
</dbReference>
<protein>
    <submittedName>
        <fullName evidence="2">ImmA/IrrE family metallo-endopeptidase</fullName>
    </submittedName>
</protein>
<evidence type="ECO:0000259" key="1">
    <source>
        <dbReference type="Pfam" id="PF06114"/>
    </source>
</evidence>